<reference key="1">
    <citation type="submission" date="2010-11" db="EMBL/GenBank/DDBJ databases">
        <title>The complete sequence of chromosome of Isophaera pallida ATCC 43644.</title>
        <authorList>
            <consortium name="US DOE Joint Genome Institute (JGI-PGF)"/>
            <person name="Lucas S."/>
            <person name="Copeland A."/>
            <person name="Lapidus A."/>
            <person name="Bruce D."/>
            <person name="Goodwin L."/>
            <person name="Pitluck S."/>
            <person name="Kyrpides N."/>
            <person name="Mavromatis K."/>
            <person name="Pagani I."/>
            <person name="Ivanova N."/>
            <person name="Saunders E."/>
            <person name="Brettin T."/>
            <person name="Detter J.C."/>
            <person name="Han C."/>
            <person name="Tapia R."/>
            <person name="Land M."/>
            <person name="Hauser L."/>
            <person name="Markowitz V."/>
            <person name="Cheng J.-F."/>
            <person name="Hugenholtz P."/>
            <person name="Woyke T."/>
            <person name="Wu D."/>
            <person name="Eisen J.A."/>
        </authorList>
    </citation>
    <scope>NUCLEOTIDE SEQUENCE</scope>
    <source>
        <strain>ATCC 43644</strain>
    </source>
</reference>
<evidence type="ECO:0008006" key="4">
    <source>
        <dbReference type="Google" id="ProtNLM"/>
    </source>
</evidence>
<reference evidence="2 3" key="2">
    <citation type="journal article" date="2011" name="Stand. Genomic Sci.">
        <title>Complete genome sequence of Isosphaera pallida type strain (IS1B).</title>
        <authorList>
            <consortium name="US DOE Joint Genome Institute (JGI-PGF)"/>
            <person name="Goker M."/>
            <person name="Cleland D."/>
            <person name="Saunders E."/>
            <person name="Lapidus A."/>
            <person name="Nolan M."/>
            <person name="Lucas S."/>
            <person name="Hammon N."/>
            <person name="Deshpande S."/>
            <person name="Cheng J.F."/>
            <person name="Tapia R."/>
            <person name="Han C."/>
            <person name="Goodwin L."/>
            <person name="Pitluck S."/>
            <person name="Liolios K."/>
            <person name="Pagani I."/>
            <person name="Ivanova N."/>
            <person name="Mavromatis K."/>
            <person name="Pati A."/>
            <person name="Chen A."/>
            <person name="Palaniappan K."/>
            <person name="Land M."/>
            <person name="Hauser L."/>
            <person name="Chang Y.J."/>
            <person name="Jeffries C.D."/>
            <person name="Detter J.C."/>
            <person name="Beck B."/>
            <person name="Woyke T."/>
            <person name="Bristow J."/>
            <person name="Eisen J.A."/>
            <person name="Markowitz V."/>
            <person name="Hugenholtz P."/>
            <person name="Kyrpides N.C."/>
            <person name="Klenk H.P."/>
        </authorList>
    </citation>
    <scope>NUCLEOTIDE SEQUENCE [LARGE SCALE GENOMIC DNA]</scope>
    <source>
        <strain evidence="3">ATCC 43644 / DSM 9630 / IS1B</strain>
    </source>
</reference>
<dbReference type="AlphaFoldDB" id="E8R554"/>
<dbReference type="InParanoid" id="E8R554"/>
<dbReference type="STRING" id="575540.Isop_3245"/>
<accession>E8R554</accession>
<protein>
    <recommendedName>
        <fullName evidence="4">DUF3526 domain-containing protein</fullName>
    </recommendedName>
</protein>
<dbReference type="Pfam" id="PF12040">
    <property type="entry name" value="DUF3526"/>
    <property type="match status" value="1"/>
</dbReference>
<dbReference type="OrthoDB" id="184009at2"/>
<feature type="transmembrane region" description="Helical" evidence="1">
    <location>
        <begin position="219"/>
        <end position="240"/>
    </location>
</feature>
<keyword evidence="3" id="KW-1185">Reference proteome</keyword>
<dbReference type="EMBL" id="CP002353">
    <property type="protein sequence ID" value="ADV63807.1"/>
    <property type="molecule type" value="Genomic_DNA"/>
</dbReference>
<evidence type="ECO:0000256" key="1">
    <source>
        <dbReference type="SAM" id="Phobius"/>
    </source>
</evidence>
<dbReference type="InterPro" id="IPR021913">
    <property type="entry name" value="DUF3526"/>
</dbReference>
<feature type="transmembrane region" description="Helical" evidence="1">
    <location>
        <begin position="137"/>
        <end position="155"/>
    </location>
</feature>
<feature type="transmembrane region" description="Helical" evidence="1">
    <location>
        <begin position="451"/>
        <end position="470"/>
    </location>
</feature>
<dbReference type="GO" id="GO:0140359">
    <property type="term" value="F:ABC-type transporter activity"/>
    <property type="evidence" value="ECO:0007669"/>
    <property type="project" value="InterPro"/>
</dbReference>
<keyword evidence="1" id="KW-1133">Transmembrane helix</keyword>
<dbReference type="GO" id="GO:0005886">
    <property type="term" value="C:plasma membrane"/>
    <property type="evidence" value="ECO:0007669"/>
    <property type="project" value="UniProtKB-SubCell"/>
</dbReference>
<dbReference type="PANTHER" id="PTHR43471">
    <property type="entry name" value="ABC TRANSPORTER PERMEASE"/>
    <property type="match status" value="1"/>
</dbReference>
<evidence type="ECO:0000313" key="3">
    <source>
        <dbReference type="Proteomes" id="UP000008631"/>
    </source>
</evidence>
<dbReference type="RefSeq" id="WP_013566095.1">
    <property type="nucleotide sequence ID" value="NC_014962.1"/>
</dbReference>
<dbReference type="Proteomes" id="UP000008631">
    <property type="component" value="Chromosome"/>
</dbReference>
<evidence type="ECO:0000313" key="2">
    <source>
        <dbReference type="EMBL" id="ADV63807.1"/>
    </source>
</evidence>
<proteinExistence type="predicted"/>
<sequence length="479" mass="52732">MIASVSLQAFRIARKEFVDLVRDGRFVGSAVVLGVLLTTALLIGFVHWRTVAADHKRAMEQARMDFVCQEEKNPHAAAHYGMFVFKPRSPLSFVDRGVDAYTGVSFKLEAHHRNEPQHVPAKDSTTLQRFGELTASLVLQALVPLVIIFLGFSAFTSERERGTLRQLLSLGVRPLDLAAGKLLGIAAALGLVLVPVTLVGVGLISLGGDVELTPSRTRFVLLTLTYLGWFAVVLMVTLAVSARSRSSRAALLTLLGFWMLNVIAAPRLAADVAKRLAPTPSAFEFARQVERDLQGGIDGHNAADERLEKIKQELLDKYQVDDVEDLPVNFAGIALQEGENATNAILDKCYAELWQSFRDQDVVREALGLLFPALATRSLSMALAGTDNAHHEQFAEAAERYRRILVRDLNQLLIENAGDLGSAYTIGRKEYETIPHFHYRMPPAREVVERATLPIVGLAIWLALSGYALYASAQDLRPE</sequence>
<gene>
    <name evidence="2" type="ordered locus">Isop_3245</name>
</gene>
<keyword evidence="1" id="KW-0812">Transmembrane</keyword>
<feature type="transmembrane region" description="Helical" evidence="1">
    <location>
        <begin position="182"/>
        <end position="207"/>
    </location>
</feature>
<dbReference type="Pfam" id="PF12679">
    <property type="entry name" value="ABC2_membrane_2"/>
    <property type="match status" value="1"/>
</dbReference>
<feature type="transmembrane region" description="Helical" evidence="1">
    <location>
        <begin position="246"/>
        <end position="265"/>
    </location>
</feature>
<name>E8R554_ISOPI</name>
<dbReference type="eggNOG" id="COG1277">
    <property type="taxonomic scope" value="Bacteria"/>
</dbReference>
<feature type="transmembrane region" description="Helical" evidence="1">
    <location>
        <begin position="26"/>
        <end position="48"/>
    </location>
</feature>
<dbReference type="KEGG" id="ipa:Isop_3245"/>
<keyword evidence="1" id="KW-0472">Membrane</keyword>
<organism evidence="2 3">
    <name type="scientific">Isosphaera pallida (strain ATCC 43644 / DSM 9630 / IS1B)</name>
    <dbReference type="NCBI Taxonomy" id="575540"/>
    <lineage>
        <taxon>Bacteria</taxon>
        <taxon>Pseudomonadati</taxon>
        <taxon>Planctomycetota</taxon>
        <taxon>Planctomycetia</taxon>
        <taxon>Isosphaerales</taxon>
        <taxon>Isosphaeraceae</taxon>
        <taxon>Isosphaera</taxon>
    </lineage>
</organism>
<dbReference type="PANTHER" id="PTHR43471:SF1">
    <property type="entry name" value="ABC TRANSPORTER PERMEASE PROTEIN NOSY-RELATED"/>
    <property type="match status" value="1"/>
</dbReference>
<dbReference type="HOGENOM" id="CLU_045816_0_0_0"/>